<comment type="caution">
    <text evidence="7">The sequence shown here is derived from an EMBL/GenBank/DDBJ whole genome shotgun (WGS) entry which is preliminary data.</text>
</comment>
<dbReference type="EMBL" id="JARQZJ010000130">
    <property type="protein sequence ID" value="KAK9891782.1"/>
    <property type="molecule type" value="Genomic_DNA"/>
</dbReference>
<comment type="similarity">
    <text evidence="4">Belongs to the cytochrome b5 family.</text>
</comment>
<proteinExistence type="inferred from homology"/>
<gene>
    <name evidence="7" type="ORF">WA026_016579</name>
</gene>
<evidence type="ECO:0000256" key="1">
    <source>
        <dbReference type="ARBA" id="ARBA00022617"/>
    </source>
</evidence>
<evidence type="ECO:0000256" key="3">
    <source>
        <dbReference type="ARBA" id="ARBA00023004"/>
    </source>
</evidence>
<dbReference type="PRINTS" id="PR00363">
    <property type="entry name" value="CYTOCHROMEB5"/>
</dbReference>
<keyword evidence="5" id="KW-1133">Transmembrane helix</keyword>
<evidence type="ECO:0000256" key="5">
    <source>
        <dbReference type="SAM" id="Phobius"/>
    </source>
</evidence>
<keyword evidence="2" id="KW-0479">Metal-binding</keyword>
<dbReference type="InterPro" id="IPR050668">
    <property type="entry name" value="Cytochrome_b5"/>
</dbReference>
<evidence type="ECO:0000313" key="8">
    <source>
        <dbReference type="Proteomes" id="UP001431783"/>
    </source>
</evidence>
<dbReference type="GO" id="GO:0016020">
    <property type="term" value="C:membrane"/>
    <property type="evidence" value="ECO:0007669"/>
    <property type="project" value="TreeGrafter"/>
</dbReference>
<dbReference type="PANTHER" id="PTHR19359">
    <property type="entry name" value="CYTOCHROME B5"/>
    <property type="match status" value="1"/>
</dbReference>
<dbReference type="SMART" id="SM01117">
    <property type="entry name" value="Cyt-b5"/>
    <property type="match status" value="1"/>
</dbReference>
<dbReference type="SUPFAM" id="SSF55856">
    <property type="entry name" value="Cytochrome b5-like heme/steroid binding domain"/>
    <property type="match status" value="1"/>
</dbReference>
<keyword evidence="1" id="KW-0349">Heme</keyword>
<keyword evidence="8" id="KW-1185">Reference proteome</keyword>
<evidence type="ECO:0000256" key="4">
    <source>
        <dbReference type="ARBA" id="ARBA00038168"/>
    </source>
</evidence>
<protein>
    <recommendedName>
        <fullName evidence="6">Cytochrome b5 heme-binding domain-containing protein</fullName>
    </recommendedName>
</protein>
<dbReference type="InterPro" id="IPR036400">
    <property type="entry name" value="Cyt_B5-like_heme/steroid_sf"/>
</dbReference>
<evidence type="ECO:0000259" key="6">
    <source>
        <dbReference type="PROSITE" id="PS50255"/>
    </source>
</evidence>
<dbReference type="GO" id="GO:0046872">
    <property type="term" value="F:metal ion binding"/>
    <property type="evidence" value="ECO:0007669"/>
    <property type="project" value="UniProtKB-KW"/>
</dbReference>
<feature type="transmembrane region" description="Helical" evidence="5">
    <location>
        <begin position="111"/>
        <end position="132"/>
    </location>
</feature>
<evidence type="ECO:0000313" key="7">
    <source>
        <dbReference type="EMBL" id="KAK9891782.1"/>
    </source>
</evidence>
<dbReference type="AlphaFoldDB" id="A0AAW1VHP6"/>
<keyword evidence="5" id="KW-0812">Transmembrane</keyword>
<name>A0AAW1VHP6_9CUCU</name>
<organism evidence="7 8">
    <name type="scientific">Henosepilachna vigintioctopunctata</name>
    <dbReference type="NCBI Taxonomy" id="420089"/>
    <lineage>
        <taxon>Eukaryota</taxon>
        <taxon>Metazoa</taxon>
        <taxon>Ecdysozoa</taxon>
        <taxon>Arthropoda</taxon>
        <taxon>Hexapoda</taxon>
        <taxon>Insecta</taxon>
        <taxon>Pterygota</taxon>
        <taxon>Neoptera</taxon>
        <taxon>Endopterygota</taxon>
        <taxon>Coleoptera</taxon>
        <taxon>Polyphaga</taxon>
        <taxon>Cucujiformia</taxon>
        <taxon>Coccinelloidea</taxon>
        <taxon>Coccinellidae</taxon>
        <taxon>Epilachninae</taxon>
        <taxon>Epilachnini</taxon>
        <taxon>Henosepilachna</taxon>
    </lineage>
</organism>
<dbReference type="Gene3D" id="3.10.120.10">
    <property type="entry name" value="Cytochrome b5-like heme/steroid binding domain"/>
    <property type="match status" value="1"/>
</dbReference>
<keyword evidence="5" id="KW-0472">Membrane</keyword>
<sequence length="139" mass="16002">MSFGRLLPLYNRKQVSEHRTEDDLWIIVNNKVYNISNFPVSHPGGIEVLLEVAGSDATKDFYEVIQHGSRASEILKTNLIGKLIDSEHTEHDINGILESNSLSVKQKKGRCLNIALFMSTLLFVSLFTYRYYRHHFKSF</sequence>
<accession>A0AAW1VHP6</accession>
<dbReference type="InterPro" id="IPR001199">
    <property type="entry name" value="Cyt_B5-like_heme/steroid-bd"/>
</dbReference>
<dbReference type="Proteomes" id="UP001431783">
    <property type="component" value="Unassembled WGS sequence"/>
</dbReference>
<keyword evidence="3" id="KW-0408">Iron</keyword>
<reference evidence="7 8" key="1">
    <citation type="submission" date="2023-03" db="EMBL/GenBank/DDBJ databases">
        <title>Genome insight into feeding habits of ladybird beetles.</title>
        <authorList>
            <person name="Li H.-S."/>
            <person name="Huang Y.-H."/>
            <person name="Pang H."/>
        </authorList>
    </citation>
    <scope>NUCLEOTIDE SEQUENCE [LARGE SCALE GENOMIC DNA]</scope>
    <source>
        <strain evidence="7">SYSU_2023b</strain>
        <tissue evidence="7">Whole body</tissue>
    </source>
</reference>
<dbReference type="PROSITE" id="PS50255">
    <property type="entry name" value="CYTOCHROME_B5_2"/>
    <property type="match status" value="1"/>
</dbReference>
<dbReference type="Pfam" id="PF00173">
    <property type="entry name" value="Cyt-b5"/>
    <property type="match status" value="1"/>
</dbReference>
<feature type="domain" description="Cytochrome b5 heme-binding" evidence="6">
    <location>
        <begin position="7"/>
        <end position="84"/>
    </location>
</feature>
<evidence type="ECO:0000256" key="2">
    <source>
        <dbReference type="ARBA" id="ARBA00022723"/>
    </source>
</evidence>
<dbReference type="GO" id="GO:0020037">
    <property type="term" value="F:heme binding"/>
    <property type="evidence" value="ECO:0007669"/>
    <property type="project" value="TreeGrafter"/>
</dbReference>